<keyword evidence="4" id="KW-1185">Reference proteome</keyword>
<accession>A0A2W1BVT2</accession>
<feature type="region of interest" description="Disordered" evidence="1">
    <location>
        <begin position="1"/>
        <end position="27"/>
    </location>
</feature>
<feature type="compositionally biased region" description="Polar residues" evidence="1">
    <location>
        <begin position="831"/>
        <end position="868"/>
    </location>
</feature>
<feature type="compositionally biased region" description="Basic and acidic residues" evidence="1">
    <location>
        <begin position="1"/>
        <end position="10"/>
    </location>
</feature>
<feature type="compositionally biased region" description="Low complexity" evidence="1">
    <location>
        <begin position="956"/>
        <end position="967"/>
    </location>
</feature>
<evidence type="ECO:0000313" key="3">
    <source>
        <dbReference type="EMBL" id="PZC77307.1"/>
    </source>
</evidence>
<keyword evidence="2" id="KW-0812">Transmembrane</keyword>
<feature type="transmembrane region" description="Helical" evidence="2">
    <location>
        <begin position="1846"/>
        <end position="1869"/>
    </location>
</feature>
<keyword evidence="2" id="KW-1133">Transmembrane helix</keyword>
<feature type="compositionally biased region" description="Basic and acidic residues" evidence="1">
    <location>
        <begin position="937"/>
        <end position="954"/>
    </location>
</feature>
<name>A0A2W1BVT2_HELAM</name>
<keyword evidence="2" id="KW-0472">Membrane</keyword>
<feature type="compositionally biased region" description="Polar residues" evidence="1">
    <location>
        <begin position="1096"/>
        <end position="1105"/>
    </location>
</feature>
<evidence type="ECO:0000256" key="2">
    <source>
        <dbReference type="SAM" id="Phobius"/>
    </source>
</evidence>
<dbReference type="EMBL" id="KZ149932">
    <property type="protein sequence ID" value="PZC77307.1"/>
    <property type="molecule type" value="Genomic_DNA"/>
</dbReference>
<feature type="compositionally biased region" description="Low complexity" evidence="1">
    <location>
        <begin position="874"/>
        <end position="893"/>
    </location>
</feature>
<evidence type="ECO:0000313" key="4">
    <source>
        <dbReference type="Proteomes" id="UP000249218"/>
    </source>
</evidence>
<feature type="region of interest" description="Disordered" evidence="1">
    <location>
        <begin position="1088"/>
        <end position="1164"/>
    </location>
</feature>
<organism evidence="3 4">
    <name type="scientific">Helicoverpa armigera</name>
    <name type="common">Cotton bollworm</name>
    <name type="synonym">Heliothis armigera</name>
    <dbReference type="NCBI Taxonomy" id="29058"/>
    <lineage>
        <taxon>Eukaryota</taxon>
        <taxon>Metazoa</taxon>
        <taxon>Ecdysozoa</taxon>
        <taxon>Arthropoda</taxon>
        <taxon>Hexapoda</taxon>
        <taxon>Insecta</taxon>
        <taxon>Pterygota</taxon>
        <taxon>Neoptera</taxon>
        <taxon>Endopterygota</taxon>
        <taxon>Lepidoptera</taxon>
        <taxon>Glossata</taxon>
        <taxon>Ditrysia</taxon>
        <taxon>Noctuoidea</taxon>
        <taxon>Noctuidae</taxon>
        <taxon>Heliothinae</taxon>
        <taxon>Helicoverpa</taxon>
    </lineage>
</organism>
<reference evidence="3 4" key="1">
    <citation type="journal article" date="2017" name="BMC Biol.">
        <title>Genomic innovations, transcriptional plasticity and gene loss underlying the evolution and divergence of two highly polyphagous and invasive Helicoverpa pest species.</title>
        <authorList>
            <person name="Pearce S.L."/>
            <person name="Clarke D.F."/>
            <person name="East P.D."/>
            <person name="Elfekih S."/>
            <person name="Gordon K.H."/>
            <person name="Jermiin L.S."/>
            <person name="McGaughran A."/>
            <person name="Oakeshott J.G."/>
            <person name="Papanikolaou A."/>
            <person name="Perera O.P."/>
            <person name="Rane R.V."/>
            <person name="Richards S."/>
            <person name="Tay W.T."/>
            <person name="Walsh T.K."/>
            <person name="Anderson A."/>
            <person name="Anderson C.J."/>
            <person name="Asgari S."/>
            <person name="Board P.G."/>
            <person name="Bretschneider A."/>
            <person name="Campbell P.M."/>
            <person name="Chertemps T."/>
            <person name="Christeller J.T."/>
            <person name="Coppin C.W."/>
            <person name="Downes S.J."/>
            <person name="Duan G."/>
            <person name="Farnsworth C.A."/>
            <person name="Good R.T."/>
            <person name="Han L.B."/>
            <person name="Han Y.C."/>
            <person name="Hatje K."/>
            <person name="Horne I."/>
            <person name="Huang Y.P."/>
            <person name="Hughes D.S."/>
            <person name="Jacquin-Joly E."/>
            <person name="James W."/>
            <person name="Jhangiani S."/>
            <person name="Kollmar M."/>
            <person name="Kuwar S.S."/>
            <person name="Li S."/>
            <person name="Liu N.Y."/>
            <person name="Maibeche M.T."/>
            <person name="Miller J.R."/>
            <person name="Montagne N."/>
            <person name="Perry T."/>
            <person name="Qu J."/>
            <person name="Song S.V."/>
            <person name="Sutton G.G."/>
            <person name="Vogel H."/>
            <person name="Walenz B.P."/>
            <person name="Xu W."/>
            <person name="Zhang H.J."/>
            <person name="Zou Z."/>
            <person name="Batterham P."/>
            <person name="Edwards O.R."/>
            <person name="Feyereisen R."/>
            <person name="Gibbs R.A."/>
            <person name="Heckel D.G."/>
            <person name="McGrath A."/>
            <person name="Robin C."/>
            <person name="Scherer S.E."/>
            <person name="Worley K.C."/>
            <person name="Wu Y.D."/>
        </authorList>
    </citation>
    <scope>NUCLEOTIDE SEQUENCE [LARGE SCALE GENOMIC DNA]</scope>
    <source>
        <strain evidence="3">Harm_GR_Male_#8</strain>
        <tissue evidence="3">Whole organism</tissue>
    </source>
</reference>
<dbReference type="OrthoDB" id="8300628at2759"/>
<proteinExistence type="predicted"/>
<feature type="region of interest" description="Disordered" evidence="1">
    <location>
        <begin position="830"/>
        <end position="921"/>
    </location>
</feature>
<sequence length="1871" mass="209998">MLISKVSDHDEGQEESAEVSDGEGNSHEYQTANELFELMAKNQNFDNSDVDKLTTRDLVLLYKNIDLGTKLMSNANELKRRKPNQHVETIVYNDEPESECSDLSDIYSNEDLHNVFLINKERLDLLNAPSSVENTLCHKLGGLDIQTSDLTTQYDKHFVFKDPYIKEQLKSFKLMNNASESEGAVLPASLLDYICCKRLEDNYNFYMDNIIRYVKHTIEQLKRISNGDFLTDRAKEKWREVENTAEDQATTKVLATSTSIPLHVERKIGGRKSTWDDIVHSAVDIRSLSKILEKKIVVEVPKLLCGSYKLLSKCCADNVIISCKKDKRPVEETMTADSRVDVVFQLQRSETGQVISKISSIMILQTAPLCAETLGPEIMPLPLAYTEQTNRNRSPDRTPRIIELEPICIEETIPEVSVQSECELSPIEFPIENFDPYKDNSGRKGYECSDNEGAASLKNFGSFQESSDSSDALRDILDRKLKYAKQEASSNMFPDDLRMTIQKLTMQGPLAEESGEDMSPSTAMKKKSLTRVRIKSPYENQSYIMEEKKRRKLLEVRERRERKKMALTENCKINKHHKYGKGAIMPQSASSVTKLSISNKSFYNSIYGQTTNVDPSKQAKGRNLKGKREVLEIDLECPDCDQETVVSTPDKPTVKNSKKYINRSYYLDDADTEMMYINMKQNDNEAKELCSASTSVISNDFRNNLNLLSQLIGPSETDLQIANNETSPDSKPQELTAERDGDIENGSLPSVLLASKNKANIVPSNSPNVEEHLSTEQKKLASSVECRKSIDQIYDLMKKLGSTVEKEIESKSQKKYIPTVEKVEEVERRMSSTCQGSDSGTSVKHHLTSSNPSSFSFDKNNIEKTTPNIRKPESPSSVVPKVIISSKSSVSPKTDLEKNPKKDRRKPNNQHSPTRRVLQDNPLKAISQLLHEFEHVQKTRHKQGTEQKPAKKAEMQSSDGRGGSRQSSMKRRSRLEQHNDAQNERHARVTTPKDKKAKPYNVMDITKIPYQQIAVDDKHADRIPKKKITDILDEAKEARGEAVRGPSKNSRLNSLAQPKRTYVQAHSEEYQIKYGKTLMADRLQRLAAAPPPSLMDRNTGSTSSRSKAKRNGSDGVSAVSMKTPPVPPLERAFRARHSSSSSPEARDRINQGVGPSHKQNNAPETPQTLMKKMVAVDAYVKNHYGRATSSSVVSNETQSAQKSRVPLLPSDIELASSTSSPPIEESTELGSRLHYIINSIIKTTSQGLEVLTECHESNSKISKENTDDYSLAENVSRSEHASSDSDYNLDVLGDNKIITSVEKLENASKKIQKQNNVGETDATQHDLRPPQSVTELEKLENALCRHISVGNFQKRLRIKNLTLTPKQSMQQLFVLQSGDASSLVVKASVPQIKPTTANSVTDLTAVPVLSKSKNFDWNFSGFPMQISTVGYAFPDYNQVKSSQRSSSSLIKLFDEVSKNSQEKKGLLDNDTAQRDNPCVIVTQPQINFEEAAQDDVLVTKLKAAETTDTHIEDSNVNEEKNQNDENNIEPAHTIIIDCSEPKKAKYTTISDNQEGNHLIVDNKEKGSTLANSESIEYTTSLDILVGLLNEIQKITTCQTQITNDDKSQNEFQQNKELQTILNNASIMDNSLKSSPCDLISFTSLDRLRQLESNPSLYSFYLSDNEGYDRTPSTFNLSSEIIPLNTKEMLTSKPILADKEVGVDFIDRQLVNKFTDVPSQLFPGAKNHSTNVTKSLIGVLNEPSAQSVFSFAEYHSLYSNSSTLAPNHTGEAPQIIITRESNQSIAFIEIGNQTNNATIEFPNETKICNTKIETLAKNGIKKKFKTTKERYRLKTEFDPIMKMKRDILVTVYSILVFTVFAALSFPEILYRV</sequence>
<feature type="compositionally biased region" description="Acidic residues" evidence="1">
    <location>
        <begin position="11"/>
        <end position="21"/>
    </location>
</feature>
<protein>
    <submittedName>
        <fullName evidence="3">Uncharacterized protein</fullName>
    </submittedName>
</protein>
<dbReference type="Proteomes" id="UP000249218">
    <property type="component" value="Unassembled WGS sequence"/>
</dbReference>
<gene>
    <name evidence="3" type="primary">HaOG203541</name>
    <name evidence="3" type="ORF">B5X24_HaOG203541</name>
</gene>
<feature type="region of interest" description="Disordered" evidence="1">
    <location>
        <begin position="1256"/>
        <end position="1285"/>
    </location>
</feature>
<feature type="compositionally biased region" description="Polar residues" evidence="1">
    <location>
        <begin position="720"/>
        <end position="730"/>
    </location>
</feature>
<feature type="compositionally biased region" description="Basic and acidic residues" evidence="1">
    <location>
        <begin position="974"/>
        <end position="994"/>
    </location>
</feature>
<feature type="compositionally biased region" description="Basic and acidic residues" evidence="1">
    <location>
        <begin position="1256"/>
        <end position="1266"/>
    </location>
</feature>
<evidence type="ECO:0000256" key="1">
    <source>
        <dbReference type="SAM" id="MobiDB-lite"/>
    </source>
</evidence>
<feature type="region of interest" description="Disordered" evidence="1">
    <location>
        <begin position="720"/>
        <end position="748"/>
    </location>
</feature>
<feature type="region of interest" description="Disordered" evidence="1">
    <location>
        <begin position="937"/>
        <end position="998"/>
    </location>
</feature>